<evidence type="ECO:0000313" key="10">
    <source>
        <dbReference type="EMBL" id="MDO3681131.1"/>
    </source>
</evidence>
<feature type="domain" description="OmpR/PhoB-type" evidence="9">
    <location>
        <begin position="132"/>
        <end position="230"/>
    </location>
</feature>
<evidence type="ECO:0000256" key="1">
    <source>
        <dbReference type="ARBA" id="ARBA00022553"/>
    </source>
</evidence>
<dbReference type="CDD" id="cd18159">
    <property type="entry name" value="REC_OmpR_NsrR-like"/>
    <property type="match status" value="1"/>
</dbReference>
<dbReference type="RefSeq" id="WP_025848839.1">
    <property type="nucleotide sequence ID" value="NZ_JAUMKJ010000055.1"/>
</dbReference>
<keyword evidence="3" id="KW-0805">Transcription regulation</keyword>
<gene>
    <name evidence="10" type="ORF">Q3C12_29465</name>
</gene>
<reference evidence="10" key="1">
    <citation type="submission" date="2023-07" db="EMBL/GenBank/DDBJ databases">
        <authorList>
            <person name="Aktuganov G."/>
            <person name="Boyko T."/>
            <person name="Delegan Y."/>
            <person name="Galimzianova N."/>
            <person name="Gilvanova E."/>
            <person name="Korobov V."/>
            <person name="Kuzmina L."/>
            <person name="Melentiev A."/>
            <person name="Milman P."/>
            <person name="Ryabova A."/>
            <person name="Stupak E."/>
            <person name="Yasakov T."/>
            <person name="Zharikova N."/>
            <person name="Zhurenko E."/>
        </authorList>
    </citation>
    <scope>NUCLEOTIDE SEQUENCE</scope>
    <source>
        <strain evidence="10">IB-739</strain>
    </source>
</reference>
<dbReference type="Gene3D" id="3.40.50.2300">
    <property type="match status" value="1"/>
</dbReference>
<evidence type="ECO:0000256" key="7">
    <source>
        <dbReference type="PROSITE-ProRule" id="PRU01091"/>
    </source>
</evidence>
<dbReference type="InterPro" id="IPR011006">
    <property type="entry name" value="CheY-like_superfamily"/>
</dbReference>
<dbReference type="SMART" id="SM00862">
    <property type="entry name" value="Trans_reg_C"/>
    <property type="match status" value="1"/>
</dbReference>
<feature type="modified residue" description="4-aspartylphosphate" evidence="6">
    <location>
        <position position="55"/>
    </location>
</feature>
<name>A0ABT8VJF9_9BACL</name>
<dbReference type="PROSITE" id="PS50110">
    <property type="entry name" value="RESPONSE_REGULATORY"/>
    <property type="match status" value="1"/>
</dbReference>
<dbReference type="SUPFAM" id="SSF52172">
    <property type="entry name" value="CheY-like"/>
    <property type="match status" value="1"/>
</dbReference>
<keyword evidence="4 7" id="KW-0238">DNA-binding</keyword>
<dbReference type="PANTHER" id="PTHR48111">
    <property type="entry name" value="REGULATOR OF RPOS"/>
    <property type="match status" value="1"/>
</dbReference>
<evidence type="ECO:0000313" key="11">
    <source>
        <dbReference type="Proteomes" id="UP001168883"/>
    </source>
</evidence>
<evidence type="ECO:0000259" key="9">
    <source>
        <dbReference type="PROSITE" id="PS51755"/>
    </source>
</evidence>
<dbReference type="SMART" id="SM00448">
    <property type="entry name" value="REC"/>
    <property type="match status" value="1"/>
</dbReference>
<accession>A0ABT8VJF9</accession>
<dbReference type="PANTHER" id="PTHR48111:SF31">
    <property type="entry name" value="TRANSCRIPTIONAL REGULATORY PROTEIN YXDJ"/>
    <property type="match status" value="1"/>
</dbReference>
<evidence type="ECO:0000256" key="2">
    <source>
        <dbReference type="ARBA" id="ARBA00023012"/>
    </source>
</evidence>
<keyword evidence="5" id="KW-0804">Transcription</keyword>
<evidence type="ECO:0000256" key="6">
    <source>
        <dbReference type="PROSITE-ProRule" id="PRU00169"/>
    </source>
</evidence>
<evidence type="ECO:0000256" key="3">
    <source>
        <dbReference type="ARBA" id="ARBA00023015"/>
    </source>
</evidence>
<protein>
    <submittedName>
        <fullName evidence="10">Response regulator transcription factor</fullName>
    </submittedName>
</protein>
<feature type="DNA-binding region" description="OmpR/PhoB-type" evidence="7">
    <location>
        <begin position="132"/>
        <end position="230"/>
    </location>
</feature>
<dbReference type="InterPro" id="IPR036388">
    <property type="entry name" value="WH-like_DNA-bd_sf"/>
</dbReference>
<keyword evidence="2" id="KW-0902">Two-component regulatory system</keyword>
<dbReference type="Pfam" id="PF00486">
    <property type="entry name" value="Trans_reg_C"/>
    <property type="match status" value="1"/>
</dbReference>
<organism evidence="10 11">
    <name type="scientific">Paenibacillus ehimensis</name>
    <dbReference type="NCBI Taxonomy" id="79264"/>
    <lineage>
        <taxon>Bacteria</taxon>
        <taxon>Bacillati</taxon>
        <taxon>Bacillota</taxon>
        <taxon>Bacilli</taxon>
        <taxon>Bacillales</taxon>
        <taxon>Paenibacillaceae</taxon>
        <taxon>Paenibacillus</taxon>
    </lineage>
</organism>
<keyword evidence="11" id="KW-1185">Reference proteome</keyword>
<evidence type="ECO:0000256" key="5">
    <source>
        <dbReference type="ARBA" id="ARBA00023163"/>
    </source>
</evidence>
<dbReference type="Gene3D" id="6.10.250.690">
    <property type="match status" value="1"/>
</dbReference>
<feature type="domain" description="Response regulatory" evidence="8">
    <location>
        <begin position="6"/>
        <end position="119"/>
    </location>
</feature>
<dbReference type="Proteomes" id="UP001168883">
    <property type="component" value="Unassembled WGS sequence"/>
</dbReference>
<dbReference type="CDD" id="cd00383">
    <property type="entry name" value="trans_reg_C"/>
    <property type="match status" value="1"/>
</dbReference>
<dbReference type="InterPro" id="IPR001789">
    <property type="entry name" value="Sig_transdc_resp-reg_receiver"/>
</dbReference>
<comment type="caution">
    <text evidence="10">The sequence shown here is derived from an EMBL/GenBank/DDBJ whole genome shotgun (WGS) entry which is preliminary data.</text>
</comment>
<dbReference type="Pfam" id="PF00072">
    <property type="entry name" value="Response_reg"/>
    <property type="match status" value="1"/>
</dbReference>
<proteinExistence type="predicted"/>
<dbReference type="SUPFAM" id="SSF46894">
    <property type="entry name" value="C-terminal effector domain of the bipartite response regulators"/>
    <property type="match status" value="1"/>
</dbReference>
<dbReference type="Gene3D" id="1.10.10.10">
    <property type="entry name" value="Winged helix-like DNA-binding domain superfamily/Winged helix DNA-binding domain"/>
    <property type="match status" value="1"/>
</dbReference>
<evidence type="ECO:0000256" key="4">
    <source>
        <dbReference type="ARBA" id="ARBA00023125"/>
    </source>
</evidence>
<sequence>MNTTYTILIVEDDAKLSGLLRSYITKYGFEAKETDNFDDVLASFRSSGAHLVLLDVNLPKYDGYYWCRLIRTHSLCPILFISARESQMDQVMALDNGADDYITKPFHYEVVMAKIRSHLRRVYGSYSAGQRERKIEAQGLVLYPERFVVMHGESAAELTQKEAVLLEALMNKAGRVVSRDRLLDLMWEEHHFIDDNTLNVYITRVRKKLKELGADQAVETVRGAGYRLGSAIGGAG</sequence>
<dbReference type="InterPro" id="IPR016032">
    <property type="entry name" value="Sig_transdc_resp-reg_C-effctor"/>
</dbReference>
<dbReference type="PROSITE" id="PS51755">
    <property type="entry name" value="OMPR_PHOB"/>
    <property type="match status" value="1"/>
</dbReference>
<dbReference type="InterPro" id="IPR001867">
    <property type="entry name" value="OmpR/PhoB-type_DNA-bd"/>
</dbReference>
<dbReference type="InterPro" id="IPR039420">
    <property type="entry name" value="WalR-like"/>
</dbReference>
<dbReference type="EMBL" id="JAUMKJ010000055">
    <property type="protein sequence ID" value="MDO3681131.1"/>
    <property type="molecule type" value="Genomic_DNA"/>
</dbReference>
<evidence type="ECO:0000259" key="8">
    <source>
        <dbReference type="PROSITE" id="PS50110"/>
    </source>
</evidence>
<keyword evidence="1 6" id="KW-0597">Phosphoprotein</keyword>